<proteinExistence type="predicted"/>
<keyword evidence="1" id="KW-0812">Transmembrane</keyword>
<protein>
    <submittedName>
        <fullName evidence="2">Uncharacterized protein</fullName>
    </submittedName>
</protein>
<name>A0A2I1GK11_9GLOM</name>
<evidence type="ECO:0000313" key="3">
    <source>
        <dbReference type="Proteomes" id="UP000234323"/>
    </source>
</evidence>
<keyword evidence="1" id="KW-0472">Membrane</keyword>
<dbReference type="EMBL" id="LLXI01000502">
    <property type="protein sequence ID" value="PKY46951.1"/>
    <property type="molecule type" value="Genomic_DNA"/>
</dbReference>
<reference evidence="2 3" key="1">
    <citation type="submission" date="2015-10" db="EMBL/GenBank/DDBJ databases">
        <title>Genome analyses suggest a sexual origin of heterokaryosis in a supposedly ancient asexual fungus.</title>
        <authorList>
            <person name="Ropars J."/>
            <person name="Sedzielewska K."/>
            <person name="Noel J."/>
            <person name="Charron P."/>
            <person name="Farinelli L."/>
            <person name="Marton T."/>
            <person name="Kruger M."/>
            <person name="Pelin A."/>
            <person name="Brachmann A."/>
            <person name="Corradi N."/>
        </authorList>
    </citation>
    <scope>NUCLEOTIDE SEQUENCE [LARGE SCALE GENOMIC DNA]</scope>
    <source>
        <strain evidence="2 3">A4</strain>
    </source>
</reference>
<accession>A0A2I1GK11</accession>
<evidence type="ECO:0000256" key="1">
    <source>
        <dbReference type="SAM" id="Phobius"/>
    </source>
</evidence>
<keyword evidence="3" id="KW-1185">Reference proteome</keyword>
<feature type="transmembrane region" description="Helical" evidence="1">
    <location>
        <begin position="26"/>
        <end position="48"/>
    </location>
</feature>
<keyword evidence="1" id="KW-1133">Transmembrane helix</keyword>
<evidence type="ECO:0000313" key="2">
    <source>
        <dbReference type="EMBL" id="PKY46951.1"/>
    </source>
</evidence>
<organism evidence="2 3">
    <name type="scientific">Rhizophagus irregularis</name>
    <dbReference type="NCBI Taxonomy" id="588596"/>
    <lineage>
        <taxon>Eukaryota</taxon>
        <taxon>Fungi</taxon>
        <taxon>Fungi incertae sedis</taxon>
        <taxon>Mucoromycota</taxon>
        <taxon>Glomeromycotina</taxon>
        <taxon>Glomeromycetes</taxon>
        <taxon>Glomerales</taxon>
        <taxon>Glomeraceae</taxon>
        <taxon>Rhizophagus</taxon>
    </lineage>
</organism>
<comment type="caution">
    <text evidence="2">The sequence shown here is derived from an EMBL/GenBank/DDBJ whole genome shotgun (WGS) entry which is preliminary data.</text>
</comment>
<gene>
    <name evidence="2" type="ORF">RhiirA4_200101</name>
</gene>
<sequence>MIIHFQRLLNVFMQNGNVVKLFYDKVVYIFVQQILSCTVYSIICLHFIKIFDCSYLITSNFKFPFFIARL</sequence>
<dbReference type="Proteomes" id="UP000234323">
    <property type="component" value="Unassembled WGS sequence"/>
</dbReference>
<dbReference type="AlphaFoldDB" id="A0A2I1GK11"/>